<dbReference type="Proteomes" id="UP000426246">
    <property type="component" value="Chromosome"/>
</dbReference>
<dbReference type="EMBL" id="CP034235">
    <property type="protein sequence ID" value="QGQ95505.1"/>
    <property type="molecule type" value="Genomic_DNA"/>
</dbReference>
<dbReference type="AlphaFoldDB" id="A0A6B8RIR9"/>
<dbReference type="RefSeq" id="WP_227013900.1">
    <property type="nucleotide sequence ID" value="NZ_CP034235.1"/>
</dbReference>
<evidence type="ECO:0008006" key="3">
    <source>
        <dbReference type="Google" id="ProtNLM"/>
    </source>
</evidence>
<organism evidence="1 2">
    <name type="scientific">Paenibacillus psychroresistens</name>
    <dbReference type="NCBI Taxonomy" id="1778678"/>
    <lineage>
        <taxon>Bacteria</taxon>
        <taxon>Bacillati</taxon>
        <taxon>Bacillota</taxon>
        <taxon>Bacilli</taxon>
        <taxon>Bacillales</taxon>
        <taxon>Paenibacillaceae</taxon>
        <taxon>Paenibacillus</taxon>
    </lineage>
</organism>
<protein>
    <recommendedName>
        <fullName evidence="3">KTSC domain-containing protein</fullName>
    </recommendedName>
</protein>
<keyword evidence="2" id="KW-1185">Reference proteome</keyword>
<reference evidence="2" key="1">
    <citation type="submission" date="2018-11" db="EMBL/GenBank/DDBJ databases">
        <title>Complete genome sequence of Paenibacillus sp. ML311-T8.</title>
        <authorList>
            <person name="Nam Y.-D."/>
            <person name="Kang J."/>
            <person name="Chung W.-H."/>
            <person name="Park Y.S."/>
        </authorList>
    </citation>
    <scope>NUCLEOTIDE SEQUENCE [LARGE SCALE GENOMIC DNA]</scope>
    <source>
        <strain evidence="2">ML311-T8</strain>
    </source>
</reference>
<accession>A0A6B8RIR9</accession>
<evidence type="ECO:0000313" key="1">
    <source>
        <dbReference type="EMBL" id="QGQ95505.1"/>
    </source>
</evidence>
<dbReference type="KEGG" id="ppsc:EHS13_11750"/>
<sequence>MKGLNRIKMIPVTSNKIVAIGYNNEEQAIYVTDKLHQTHVFPNRTQEDFYQFRNSKQQDYFFLHILQKLPTLEKSLIK</sequence>
<evidence type="ECO:0000313" key="2">
    <source>
        <dbReference type="Proteomes" id="UP000426246"/>
    </source>
</evidence>
<gene>
    <name evidence="1" type="ORF">EHS13_11750</name>
</gene>
<proteinExistence type="predicted"/>
<name>A0A6B8RIR9_9BACL</name>